<evidence type="ECO:0000256" key="1">
    <source>
        <dbReference type="SAM" id="Phobius"/>
    </source>
</evidence>
<sequence length="598" mass="63985">MFSSSRASALFPQKSDHYRLEGAEDGTKPQTATHTAQRLCWILASLASLAIILGALYIVDRGFDITDEAYYLFWISTPGEYLYSGTMFGHLLEPFMALAGGDIATLRRLSLVLLVIISGAGWFAWKPEASASLLSSATIALCLSAFSLFLQGNLWIPTPSYNALAIFAGFALFAALGLLARDAARPAAALLAGFAGLCSFASRPSAGAAFAAIYAAAIIVSARSPRQALRDFLAAGVATLLLGILFGLLIVDPAAIWRQYQQFSLLWMGSGELSSQLGKQLHRFATSPSRGALLVAGFGLIGLALVIRRLAPSVAKRGVVALAVLYLLIACALIVSIEHHLNYPILLIMLATCSAIAIISIAIVLDSNRPAHPYVVLALALLIPFVAQLGTGSDITRAAFNSLGITAVVVVVSTARAFGRNVAAIPALCFVVMLACTLWASLAKPYRLPADIWSQSTAFAFPRHGTLLLDSGTHAMLSTIRDAAVLHGFAEDTPVLDFTGQSPGIVFAMGGSAPGTPWLVGGYQWSDRQLVAILDSLSEEQRRNAWILWGENRRAVSRDRLRELGFDLETGYSLVTEVPHSIQKWRIGVYAPLHGDKQ</sequence>
<evidence type="ECO:0000313" key="2">
    <source>
        <dbReference type="EMBL" id="PWJ85025.1"/>
    </source>
</evidence>
<feature type="transmembrane region" description="Helical" evidence="1">
    <location>
        <begin position="395"/>
        <end position="415"/>
    </location>
</feature>
<dbReference type="AlphaFoldDB" id="A0A316C5I7"/>
<feature type="transmembrane region" description="Helical" evidence="1">
    <location>
        <begin position="371"/>
        <end position="389"/>
    </location>
</feature>
<dbReference type="OrthoDB" id="5540997at2"/>
<evidence type="ECO:0008006" key="4">
    <source>
        <dbReference type="Google" id="ProtNLM"/>
    </source>
</evidence>
<keyword evidence="1" id="KW-0812">Transmembrane</keyword>
<feature type="transmembrane region" description="Helical" evidence="1">
    <location>
        <begin position="39"/>
        <end position="59"/>
    </location>
</feature>
<evidence type="ECO:0000313" key="3">
    <source>
        <dbReference type="Proteomes" id="UP000245396"/>
    </source>
</evidence>
<feature type="transmembrane region" description="Helical" evidence="1">
    <location>
        <begin position="71"/>
        <end position="92"/>
    </location>
</feature>
<keyword evidence="3" id="KW-1185">Reference proteome</keyword>
<feature type="transmembrane region" description="Helical" evidence="1">
    <location>
        <begin position="291"/>
        <end position="307"/>
    </location>
</feature>
<dbReference type="EMBL" id="QGGG01000004">
    <property type="protein sequence ID" value="PWJ85025.1"/>
    <property type="molecule type" value="Genomic_DNA"/>
</dbReference>
<feature type="transmembrane region" description="Helical" evidence="1">
    <location>
        <begin position="200"/>
        <end position="220"/>
    </location>
</feature>
<gene>
    <name evidence="2" type="ORF">C7441_104294</name>
</gene>
<dbReference type="Proteomes" id="UP000245396">
    <property type="component" value="Unassembled WGS sequence"/>
</dbReference>
<feature type="transmembrane region" description="Helical" evidence="1">
    <location>
        <begin position="104"/>
        <end position="125"/>
    </location>
</feature>
<dbReference type="RefSeq" id="WP_109612392.1">
    <property type="nucleotide sequence ID" value="NZ_QGGG01000004.1"/>
</dbReference>
<name>A0A316C5I7_PSESE</name>
<feature type="transmembrane region" description="Helical" evidence="1">
    <location>
        <begin position="319"/>
        <end position="337"/>
    </location>
</feature>
<dbReference type="STRING" id="1192868.GCA_000304395_03298"/>
<reference evidence="2 3" key="1">
    <citation type="submission" date="2018-05" db="EMBL/GenBank/DDBJ databases">
        <title>Genomic Encyclopedia of Type Strains, Phase IV (KMG-IV): sequencing the most valuable type-strain genomes for metagenomic binning, comparative biology and taxonomic classification.</title>
        <authorList>
            <person name="Goeker M."/>
        </authorList>
    </citation>
    <scope>NUCLEOTIDE SEQUENCE [LARGE SCALE GENOMIC DNA]</scope>
    <source>
        <strain evidence="2 3">DSM 6986</strain>
    </source>
</reference>
<feature type="transmembrane region" description="Helical" evidence="1">
    <location>
        <begin position="161"/>
        <end position="180"/>
    </location>
</feature>
<keyword evidence="1" id="KW-1133">Transmembrane helix</keyword>
<proteinExistence type="predicted"/>
<feature type="transmembrane region" description="Helical" evidence="1">
    <location>
        <begin position="131"/>
        <end position="149"/>
    </location>
</feature>
<comment type="caution">
    <text evidence="2">The sequence shown here is derived from an EMBL/GenBank/DDBJ whole genome shotgun (WGS) entry which is preliminary data.</text>
</comment>
<feature type="transmembrane region" description="Helical" evidence="1">
    <location>
        <begin position="343"/>
        <end position="364"/>
    </location>
</feature>
<protein>
    <recommendedName>
        <fullName evidence="4">4-amino-4-deoxy-L-arabinose transferase-like glycosyltransferase</fullName>
    </recommendedName>
</protein>
<keyword evidence="1" id="KW-0472">Membrane</keyword>
<accession>A0A316C5I7</accession>
<feature type="transmembrane region" description="Helical" evidence="1">
    <location>
        <begin position="232"/>
        <end position="251"/>
    </location>
</feature>
<feature type="transmembrane region" description="Helical" evidence="1">
    <location>
        <begin position="422"/>
        <end position="442"/>
    </location>
</feature>
<organism evidence="2 3">
    <name type="scientific">Pseudaminobacter salicylatoxidans</name>
    <dbReference type="NCBI Taxonomy" id="93369"/>
    <lineage>
        <taxon>Bacteria</taxon>
        <taxon>Pseudomonadati</taxon>
        <taxon>Pseudomonadota</taxon>
        <taxon>Alphaproteobacteria</taxon>
        <taxon>Hyphomicrobiales</taxon>
        <taxon>Phyllobacteriaceae</taxon>
        <taxon>Pseudaminobacter</taxon>
    </lineage>
</organism>